<evidence type="ECO:0000259" key="2">
    <source>
        <dbReference type="Pfam" id="PF13400"/>
    </source>
</evidence>
<sequence length="502" mass="54135">MTGRLIGQWGISRQGNVAIMAALFIPAVLAFGGIAVDFQYTVRQKNKVQHAMDSAVLAGALSRQAGKSEAEVSADVRAYANALIDQQSGGISCTPITVNFNPDNKDIEGSIRCDQPTFISNLMGFEKLSFPVSSTSTYAIGNADVAFVFDVSGSMNSYNRLSLLKSAAEVAFDELLPDDKPRDGNVRLAIATYNNAVNAGEYFNAVTREQTLSADAGNSAARTSYDSYNSARMIDSATGKRFFYYEREQCPDGNCNGNWDAARRAFEDASIGDTCVYERTGGDAATEAAPGSGKWMGAGNPRWNWWASNSSKRDGQYRIESQSGSSSRGAYDMSFAACRASGPVPLTEDKDALKAHVQSLTANGGTAGHIGLAWGWYLISPSWNSIWPEASKPLDYDAKHNMKAVILMTDGDFNSYHPTATKSSFRQAQDLCDTMKAEPAKITVYTVGFQVPSSVQKTGDGRTILEYCATTPAYAFNASNGDELAAAYRAIAQSISELRIKQ</sequence>
<proteinExistence type="predicted"/>
<protein>
    <recommendedName>
        <fullName evidence="2">Putative Flp pilus-assembly TadG-like N-terminal domain-containing protein</fullName>
    </recommendedName>
</protein>
<dbReference type="OrthoDB" id="7522752at2"/>
<dbReference type="eggNOG" id="COG4655">
    <property type="taxonomic scope" value="Bacteria"/>
</dbReference>
<keyword evidence="1" id="KW-0812">Transmembrane</keyword>
<keyword evidence="1" id="KW-1133">Transmembrane helix</keyword>
<evidence type="ECO:0000256" key="1">
    <source>
        <dbReference type="SAM" id="Phobius"/>
    </source>
</evidence>
<organism evidence="3 4">
    <name type="scientific">Hyphomonas oceanitis SCH89</name>
    <dbReference type="NCBI Taxonomy" id="1280953"/>
    <lineage>
        <taxon>Bacteria</taxon>
        <taxon>Pseudomonadati</taxon>
        <taxon>Pseudomonadota</taxon>
        <taxon>Alphaproteobacteria</taxon>
        <taxon>Hyphomonadales</taxon>
        <taxon>Hyphomonadaceae</taxon>
        <taxon>Hyphomonas</taxon>
    </lineage>
</organism>
<dbReference type="Gene3D" id="3.40.50.410">
    <property type="entry name" value="von Willebrand factor, type A domain"/>
    <property type="match status" value="2"/>
</dbReference>
<feature type="domain" description="Putative Flp pilus-assembly TadG-like N-terminal" evidence="2">
    <location>
        <begin position="15"/>
        <end position="60"/>
    </location>
</feature>
<feature type="transmembrane region" description="Helical" evidence="1">
    <location>
        <begin position="17"/>
        <end position="38"/>
    </location>
</feature>
<comment type="caution">
    <text evidence="3">The sequence shown here is derived from an EMBL/GenBank/DDBJ whole genome shotgun (WGS) entry which is preliminary data.</text>
</comment>
<dbReference type="AlphaFoldDB" id="A0A059G2D6"/>
<dbReference type="SUPFAM" id="SSF53300">
    <property type="entry name" value="vWA-like"/>
    <property type="match status" value="1"/>
</dbReference>
<evidence type="ECO:0000313" key="4">
    <source>
        <dbReference type="Proteomes" id="UP000024942"/>
    </source>
</evidence>
<dbReference type="PATRIC" id="fig|1280953.3.peg.3496"/>
<dbReference type="RefSeq" id="WP_035540957.1">
    <property type="nucleotide sequence ID" value="NZ_ARYL01000038.1"/>
</dbReference>
<dbReference type="STRING" id="1280953.HOC_17471"/>
<reference evidence="3 4" key="1">
    <citation type="journal article" date="2014" name="Antonie Van Leeuwenhoek">
        <title>Hyphomonas beringensis sp. nov. and Hyphomonas chukchiensis sp. nov., isolated from surface seawater of the Bering Sea and Chukchi Sea.</title>
        <authorList>
            <person name="Li C."/>
            <person name="Lai Q."/>
            <person name="Li G."/>
            <person name="Dong C."/>
            <person name="Wang J."/>
            <person name="Liao Y."/>
            <person name="Shao Z."/>
        </authorList>
    </citation>
    <scope>NUCLEOTIDE SEQUENCE [LARGE SCALE GENOMIC DNA]</scope>
    <source>
        <strain evidence="3 4">SCH89</strain>
    </source>
</reference>
<dbReference type="InterPro" id="IPR028087">
    <property type="entry name" value="Tad_N"/>
</dbReference>
<dbReference type="EMBL" id="ARYL01000038">
    <property type="protein sequence ID" value="KDA01022.1"/>
    <property type="molecule type" value="Genomic_DNA"/>
</dbReference>
<name>A0A059G2D6_9PROT</name>
<keyword evidence="1" id="KW-0472">Membrane</keyword>
<accession>A0A059G2D6</accession>
<evidence type="ECO:0000313" key="3">
    <source>
        <dbReference type="EMBL" id="KDA01022.1"/>
    </source>
</evidence>
<dbReference type="Proteomes" id="UP000024942">
    <property type="component" value="Unassembled WGS sequence"/>
</dbReference>
<dbReference type="InterPro" id="IPR036465">
    <property type="entry name" value="vWFA_dom_sf"/>
</dbReference>
<dbReference type="Pfam" id="PF13400">
    <property type="entry name" value="Tad"/>
    <property type="match status" value="1"/>
</dbReference>
<gene>
    <name evidence="3" type="ORF">HOC_17471</name>
</gene>
<keyword evidence="4" id="KW-1185">Reference proteome</keyword>